<gene>
    <name evidence="2" type="ORF">F511_27542</name>
</gene>
<sequence>MGSSQTKHKSSPSEHDHVVKGLKNRVRLLRGGIDEIMAIREIESRIYEEQLIAFAVKREKWRREKKRLKKEIRKLRMRFVGKEEERSFKCCMKNHVGTMELCQRHCNLNTEWEILKRDETLEKWKELYFTIKVELDELIQRTCRGERLCRDIKEEVLEEQKKELKTKEESIESLQAKLASMEDQEIKRQREVDILRQSLRIMSHGKKLNNKIGQTGY</sequence>
<evidence type="ECO:0000313" key="3">
    <source>
        <dbReference type="Proteomes" id="UP000250235"/>
    </source>
</evidence>
<dbReference type="OrthoDB" id="1869333at2759"/>
<keyword evidence="3" id="KW-1185">Reference proteome</keyword>
<accession>A0A2Z7A8H8</accession>
<name>A0A2Z7A8H8_9LAMI</name>
<protein>
    <submittedName>
        <fullName evidence="2">Centrosomal protein of 290 kDa-like</fullName>
    </submittedName>
</protein>
<dbReference type="AlphaFoldDB" id="A0A2Z7A8H8"/>
<keyword evidence="1" id="KW-0175">Coiled coil</keyword>
<evidence type="ECO:0000313" key="2">
    <source>
        <dbReference type="EMBL" id="KZV15260.1"/>
    </source>
</evidence>
<organism evidence="2 3">
    <name type="scientific">Dorcoceras hygrometricum</name>
    <dbReference type="NCBI Taxonomy" id="472368"/>
    <lineage>
        <taxon>Eukaryota</taxon>
        <taxon>Viridiplantae</taxon>
        <taxon>Streptophyta</taxon>
        <taxon>Embryophyta</taxon>
        <taxon>Tracheophyta</taxon>
        <taxon>Spermatophyta</taxon>
        <taxon>Magnoliopsida</taxon>
        <taxon>eudicotyledons</taxon>
        <taxon>Gunneridae</taxon>
        <taxon>Pentapetalae</taxon>
        <taxon>asterids</taxon>
        <taxon>lamiids</taxon>
        <taxon>Lamiales</taxon>
        <taxon>Gesneriaceae</taxon>
        <taxon>Didymocarpoideae</taxon>
        <taxon>Trichosporeae</taxon>
        <taxon>Loxocarpinae</taxon>
        <taxon>Dorcoceras</taxon>
    </lineage>
</organism>
<reference evidence="2 3" key="1">
    <citation type="journal article" date="2015" name="Proc. Natl. Acad. Sci. U.S.A.">
        <title>The resurrection genome of Boea hygrometrica: A blueprint for survival of dehydration.</title>
        <authorList>
            <person name="Xiao L."/>
            <person name="Yang G."/>
            <person name="Zhang L."/>
            <person name="Yang X."/>
            <person name="Zhao S."/>
            <person name="Ji Z."/>
            <person name="Zhou Q."/>
            <person name="Hu M."/>
            <person name="Wang Y."/>
            <person name="Chen M."/>
            <person name="Xu Y."/>
            <person name="Jin H."/>
            <person name="Xiao X."/>
            <person name="Hu G."/>
            <person name="Bao F."/>
            <person name="Hu Y."/>
            <person name="Wan P."/>
            <person name="Li L."/>
            <person name="Deng X."/>
            <person name="Kuang T."/>
            <person name="Xiang C."/>
            <person name="Zhu J.K."/>
            <person name="Oliver M.J."/>
            <person name="He Y."/>
        </authorList>
    </citation>
    <scope>NUCLEOTIDE SEQUENCE [LARGE SCALE GENOMIC DNA]</scope>
    <source>
        <strain evidence="3">cv. XS01</strain>
    </source>
</reference>
<dbReference type="EMBL" id="KV020108">
    <property type="protein sequence ID" value="KZV15260.1"/>
    <property type="molecule type" value="Genomic_DNA"/>
</dbReference>
<dbReference type="PANTHER" id="PTHR37226:SF4">
    <property type="entry name" value="GOLGIN FAMILY A PROTEIN"/>
    <property type="match status" value="1"/>
</dbReference>
<feature type="coiled-coil region" evidence="1">
    <location>
        <begin position="58"/>
        <end position="85"/>
    </location>
</feature>
<feature type="coiled-coil region" evidence="1">
    <location>
        <begin position="150"/>
        <end position="191"/>
    </location>
</feature>
<evidence type="ECO:0000256" key="1">
    <source>
        <dbReference type="SAM" id="Coils"/>
    </source>
</evidence>
<dbReference type="Proteomes" id="UP000250235">
    <property type="component" value="Unassembled WGS sequence"/>
</dbReference>
<dbReference type="PANTHER" id="PTHR37226">
    <property type="entry name" value="GOLGIN FAMILY A PROTEIN"/>
    <property type="match status" value="1"/>
</dbReference>
<proteinExistence type="predicted"/>